<evidence type="ECO:0000313" key="1">
    <source>
        <dbReference type="EMBL" id="RPA72878.1"/>
    </source>
</evidence>
<gene>
    <name evidence="1" type="ORF">BJ508DRAFT_366998</name>
</gene>
<protein>
    <submittedName>
        <fullName evidence="1">Uncharacterized protein</fullName>
    </submittedName>
</protein>
<dbReference type="AlphaFoldDB" id="A0A3N4HJY4"/>
<reference evidence="1 2" key="1">
    <citation type="journal article" date="2018" name="Nat. Ecol. Evol.">
        <title>Pezizomycetes genomes reveal the molecular basis of ectomycorrhizal truffle lifestyle.</title>
        <authorList>
            <person name="Murat C."/>
            <person name="Payen T."/>
            <person name="Noel B."/>
            <person name="Kuo A."/>
            <person name="Morin E."/>
            <person name="Chen J."/>
            <person name="Kohler A."/>
            <person name="Krizsan K."/>
            <person name="Balestrini R."/>
            <person name="Da Silva C."/>
            <person name="Montanini B."/>
            <person name="Hainaut M."/>
            <person name="Levati E."/>
            <person name="Barry K.W."/>
            <person name="Belfiori B."/>
            <person name="Cichocki N."/>
            <person name="Clum A."/>
            <person name="Dockter R.B."/>
            <person name="Fauchery L."/>
            <person name="Guy J."/>
            <person name="Iotti M."/>
            <person name="Le Tacon F."/>
            <person name="Lindquist E.A."/>
            <person name="Lipzen A."/>
            <person name="Malagnac F."/>
            <person name="Mello A."/>
            <person name="Molinier V."/>
            <person name="Miyauchi S."/>
            <person name="Poulain J."/>
            <person name="Riccioni C."/>
            <person name="Rubini A."/>
            <person name="Sitrit Y."/>
            <person name="Splivallo R."/>
            <person name="Traeger S."/>
            <person name="Wang M."/>
            <person name="Zifcakova L."/>
            <person name="Wipf D."/>
            <person name="Zambonelli A."/>
            <person name="Paolocci F."/>
            <person name="Nowrousian M."/>
            <person name="Ottonello S."/>
            <person name="Baldrian P."/>
            <person name="Spatafora J.W."/>
            <person name="Henrissat B."/>
            <person name="Nagy L.G."/>
            <person name="Aury J.M."/>
            <person name="Wincker P."/>
            <person name="Grigoriev I.V."/>
            <person name="Bonfante P."/>
            <person name="Martin F.M."/>
        </authorList>
    </citation>
    <scope>NUCLEOTIDE SEQUENCE [LARGE SCALE GENOMIC DNA]</scope>
    <source>
        <strain evidence="1 2">RN42</strain>
    </source>
</reference>
<proteinExistence type="predicted"/>
<organism evidence="1 2">
    <name type="scientific">Ascobolus immersus RN42</name>
    <dbReference type="NCBI Taxonomy" id="1160509"/>
    <lineage>
        <taxon>Eukaryota</taxon>
        <taxon>Fungi</taxon>
        <taxon>Dikarya</taxon>
        <taxon>Ascomycota</taxon>
        <taxon>Pezizomycotina</taxon>
        <taxon>Pezizomycetes</taxon>
        <taxon>Pezizales</taxon>
        <taxon>Ascobolaceae</taxon>
        <taxon>Ascobolus</taxon>
    </lineage>
</organism>
<dbReference type="EMBL" id="ML119842">
    <property type="protein sequence ID" value="RPA72878.1"/>
    <property type="molecule type" value="Genomic_DNA"/>
</dbReference>
<keyword evidence="2" id="KW-1185">Reference proteome</keyword>
<dbReference type="Proteomes" id="UP000275078">
    <property type="component" value="Unassembled WGS sequence"/>
</dbReference>
<sequence length="260" mass="30266">MASFLDLPYEVHREIMEYLVPPVNTERSEFDWKSLSPLLAVIASLKNTEDTQKAIRSIYKEGAATYFRKCIARALQYPVMPANPYDDSGWHRGYYTWALMWKDYHHCELQAVSLSFKISDREQLIHPAFFIAWRRISKLWVETGFVPDILLPEFQSSQSCNFDSYEWMSMGLDFVDCCLFVHLGWLFKSVIKSLQTSTRMEKFVGTVVAEIFGEMEDALKMAMKRQGKTVETVWISDAEIQKVKRRIRRIGLRAACACKI</sequence>
<name>A0A3N4HJY4_ASCIM</name>
<accession>A0A3N4HJY4</accession>
<evidence type="ECO:0000313" key="2">
    <source>
        <dbReference type="Proteomes" id="UP000275078"/>
    </source>
</evidence>